<dbReference type="PANTHER" id="PTHR30290">
    <property type="entry name" value="PERIPLASMIC BINDING COMPONENT OF ABC TRANSPORTER"/>
    <property type="match status" value="1"/>
</dbReference>
<dbReference type="PIRSF" id="PIRSF002741">
    <property type="entry name" value="MppA"/>
    <property type="match status" value="1"/>
</dbReference>
<dbReference type="EMBL" id="QHBU01000249">
    <property type="protein sequence ID" value="PZR78697.1"/>
    <property type="molecule type" value="Genomic_DNA"/>
</dbReference>
<keyword evidence="3" id="KW-0813">Transport</keyword>
<evidence type="ECO:0000313" key="7">
    <source>
        <dbReference type="Proteomes" id="UP000248724"/>
    </source>
</evidence>
<dbReference type="InterPro" id="IPR023765">
    <property type="entry name" value="SBP_5_CS"/>
</dbReference>
<dbReference type="Pfam" id="PF00496">
    <property type="entry name" value="SBP_bac_5"/>
    <property type="match status" value="1"/>
</dbReference>
<evidence type="ECO:0000313" key="6">
    <source>
        <dbReference type="EMBL" id="PZR78697.1"/>
    </source>
</evidence>
<protein>
    <recommendedName>
        <fullName evidence="5">Solute-binding protein family 5 domain-containing protein</fullName>
    </recommendedName>
</protein>
<comment type="caution">
    <text evidence="6">The sequence shown here is derived from an EMBL/GenBank/DDBJ whole genome shotgun (WGS) entry which is preliminary data.</text>
</comment>
<evidence type="ECO:0000256" key="4">
    <source>
        <dbReference type="ARBA" id="ARBA00022729"/>
    </source>
</evidence>
<keyword evidence="4" id="KW-0732">Signal</keyword>
<comment type="similarity">
    <text evidence="2">Belongs to the bacterial solute-binding protein 5 family.</text>
</comment>
<gene>
    <name evidence="6" type="ORF">DLM65_12240</name>
</gene>
<dbReference type="AlphaFoldDB" id="A0A2W5Z3K7"/>
<dbReference type="GO" id="GO:0015833">
    <property type="term" value="P:peptide transport"/>
    <property type="evidence" value="ECO:0007669"/>
    <property type="project" value="TreeGrafter"/>
</dbReference>
<feature type="domain" description="Solute-binding protein family 5" evidence="5">
    <location>
        <begin position="105"/>
        <end position="502"/>
    </location>
</feature>
<dbReference type="Gene3D" id="3.90.76.10">
    <property type="entry name" value="Dipeptide-binding Protein, Domain 1"/>
    <property type="match status" value="1"/>
</dbReference>
<dbReference type="CDD" id="cd08504">
    <property type="entry name" value="PBP2_OppA"/>
    <property type="match status" value="1"/>
</dbReference>
<dbReference type="SUPFAM" id="SSF53850">
    <property type="entry name" value="Periplasmic binding protein-like II"/>
    <property type="match status" value="1"/>
</dbReference>
<dbReference type="Proteomes" id="UP000248724">
    <property type="component" value="Unassembled WGS sequence"/>
</dbReference>
<dbReference type="InterPro" id="IPR030678">
    <property type="entry name" value="Peptide/Ni-bd"/>
</dbReference>
<evidence type="ECO:0000256" key="1">
    <source>
        <dbReference type="ARBA" id="ARBA00004193"/>
    </source>
</evidence>
<dbReference type="InterPro" id="IPR000914">
    <property type="entry name" value="SBP_5_dom"/>
</dbReference>
<name>A0A2W5Z3K7_9BACT</name>
<evidence type="ECO:0000256" key="3">
    <source>
        <dbReference type="ARBA" id="ARBA00022448"/>
    </source>
</evidence>
<dbReference type="PROSITE" id="PS01040">
    <property type="entry name" value="SBP_BACTERIAL_5"/>
    <property type="match status" value="1"/>
</dbReference>
<dbReference type="GO" id="GO:0042597">
    <property type="term" value="C:periplasmic space"/>
    <property type="evidence" value="ECO:0007669"/>
    <property type="project" value="UniProtKB-ARBA"/>
</dbReference>
<dbReference type="Gene3D" id="3.40.190.10">
    <property type="entry name" value="Periplasmic binding protein-like II"/>
    <property type="match status" value="1"/>
</dbReference>
<organism evidence="6 7">
    <name type="scientific">Candidatus Aeolococcus gillhamiae</name>
    <dbReference type="NCBI Taxonomy" id="3127015"/>
    <lineage>
        <taxon>Bacteria</taxon>
        <taxon>Bacillati</taxon>
        <taxon>Candidatus Dormiibacterota</taxon>
        <taxon>Candidatus Dormibacteria</taxon>
        <taxon>Candidatus Aeolococcales</taxon>
        <taxon>Candidatus Aeolococcaceae</taxon>
        <taxon>Candidatus Aeolococcus</taxon>
    </lineage>
</organism>
<evidence type="ECO:0000259" key="5">
    <source>
        <dbReference type="Pfam" id="PF00496"/>
    </source>
</evidence>
<reference evidence="6 7" key="1">
    <citation type="journal article" date="2017" name="Nature">
        <title>Atmospheric trace gases support primary production in Antarctic desert surface soil.</title>
        <authorList>
            <person name="Ji M."/>
            <person name="Greening C."/>
            <person name="Vanwonterghem I."/>
            <person name="Carere C.R."/>
            <person name="Bay S.K."/>
            <person name="Steen J.A."/>
            <person name="Montgomery K."/>
            <person name="Lines T."/>
            <person name="Beardall J."/>
            <person name="van Dorst J."/>
            <person name="Snape I."/>
            <person name="Stott M.B."/>
            <person name="Hugenholtz P."/>
            <person name="Ferrari B.C."/>
        </authorList>
    </citation>
    <scope>NUCLEOTIDE SEQUENCE [LARGE SCALE GENOMIC DNA]</scope>
    <source>
        <strain evidence="6">RRmetagenome_bin12</strain>
    </source>
</reference>
<dbReference type="Gene3D" id="3.10.105.10">
    <property type="entry name" value="Dipeptide-binding Protein, Domain 3"/>
    <property type="match status" value="1"/>
</dbReference>
<dbReference type="GO" id="GO:0043190">
    <property type="term" value="C:ATP-binding cassette (ABC) transporter complex"/>
    <property type="evidence" value="ECO:0007669"/>
    <property type="project" value="InterPro"/>
</dbReference>
<dbReference type="PANTHER" id="PTHR30290:SF10">
    <property type="entry name" value="PERIPLASMIC OLIGOPEPTIDE-BINDING PROTEIN-RELATED"/>
    <property type="match status" value="1"/>
</dbReference>
<sequence>MRPLAASMVGVRFGAGGRARREMWMKYRRIGLALVVPALVATACGSGSSSSSTGAALAATQQLRFPITDDIKYLDPGHVSTAVDIAFVQNTFGGLYRFDDNLKEVPYIATAMPDISSDGLTYTFHMRHDVKFSNGDPVTSADVLYSWNRAARLNDSYGIVFQPVEGYTAVAPSKGNPTATTLSGLSAPDQYTVKAKLTLPAGYWLTEVALWTADVVDQKVIPNDTDKTWWTNPATAIGTGPFKLTAYVPKDHLSFANVPNWWGGSTGHLTDIEATILADQGSQVTKYQNGGFDMIGPADNYPPLDAVRNFQANSATKSQFVNIPGGRSTWVGFNFSTGPFAPAGGNIDDPIALAGRRAFSEAIDRTQLVTVACGPGGIVCKPGTGGVIPKGLDGYLGDGADTSSAFDATKAKADLQTWDPNGTKRVGLQYWYNTTTSNKAIADNLQSQWQTNLGVHVDTQHTDFSTFLTARQDKKYTLFRDSWGADYNNPQDWFDNIFICSQAAVGLGNNDGICDQRIDTPVKKAEGETGSQAITDFTTANKQLVTDYAAAVLEYGANQYFIKPYVQGGGGNALYDNSWTSISIAAH</sequence>
<comment type="subcellular location">
    <subcellularLocation>
        <location evidence="1">Cell membrane</location>
        <topology evidence="1">Lipid-anchor</topology>
    </subcellularLocation>
</comment>
<accession>A0A2W5Z3K7</accession>
<dbReference type="GO" id="GO:1904680">
    <property type="term" value="F:peptide transmembrane transporter activity"/>
    <property type="evidence" value="ECO:0007669"/>
    <property type="project" value="TreeGrafter"/>
</dbReference>
<evidence type="ECO:0000256" key="2">
    <source>
        <dbReference type="ARBA" id="ARBA00005695"/>
    </source>
</evidence>
<dbReference type="InterPro" id="IPR039424">
    <property type="entry name" value="SBP_5"/>
</dbReference>
<proteinExistence type="inferred from homology"/>